<dbReference type="PANTHER" id="PTHR12048:SF0">
    <property type="entry name" value="CCAAT_ENHANCER-BINDING PROTEIN ZETA"/>
    <property type="match status" value="1"/>
</dbReference>
<keyword evidence="5" id="KW-1185">Reference proteome</keyword>
<evidence type="ECO:0000259" key="3">
    <source>
        <dbReference type="Pfam" id="PF03914"/>
    </source>
</evidence>
<evidence type="ECO:0000313" key="4">
    <source>
        <dbReference type="EnsemblMetazoa" id="MESCA003995-PA"/>
    </source>
</evidence>
<feature type="domain" description="CCAAT-binding factor" evidence="3">
    <location>
        <begin position="17"/>
        <end position="226"/>
    </location>
</feature>
<organism evidence="4 5">
    <name type="scientific">Megaselia scalaris</name>
    <name type="common">Humpbacked fly</name>
    <name type="synonym">Phora scalaris</name>
    <dbReference type="NCBI Taxonomy" id="36166"/>
    <lineage>
        <taxon>Eukaryota</taxon>
        <taxon>Metazoa</taxon>
        <taxon>Ecdysozoa</taxon>
        <taxon>Arthropoda</taxon>
        <taxon>Hexapoda</taxon>
        <taxon>Insecta</taxon>
        <taxon>Pterygota</taxon>
        <taxon>Neoptera</taxon>
        <taxon>Endopterygota</taxon>
        <taxon>Diptera</taxon>
        <taxon>Brachycera</taxon>
        <taxon>Muscomorpha</taxon>
        <taxon>Platypezoidea</taxon>
        <taxon>Phoridae</taxon>
        <taxon>Megaseliini</taxon>
        <taxon>Megaselia</taxon>
    </lineage>
</organism>
<dbReference type="EMBL" id="CAQQ02018059">
    <property type="status" value="NOT_ANNOTATED_CDS"/>
    <property type="molecule type" value="Genomic_DNA"/>
</dbReference>
<evidence type="ECO:0000256" key="2">
    <source>
        <dbReference type="SAM" id="Phobius"/>
    </source>
</evidence>
<keyword evidence="2" id="KW-1133">Transmembrane helix</keyword>
<feature type="transmembrane region" description="Helical" evidence="2">
    <location>
        <begin position="86"/>
        <end position="105"/>
    </location>
</feature>
<dbReference type="HOGENOM" id="CLU_895138_0_0_1"/>
<dbReference type="GO" id="GO:0005634">
    <property type="term" value="C:nucleus"/>
    <property type="evidence" value="ECO:0007669"/>
    <property type="project" value="TreeGrafter"/>
</dbReference>
<name>T1GKH2_MEGSC</name>
<dbReference type="Proteomes" id="UP000015102">
    <property type="component" value="Unassembled WGS sequence"/>
</dbReference>
<dbReference type="EMBL" id="CAQQ02018061">
    <property type="status" value="NOT_ANNOTATED_CDS"/>
    <property type="molecule type" value="Genomic_DNA"/>
</dbReference>
<dbReference type="AlphaFoldDB" id="T1GKH2"/>
<dbReference type="InterPro" id="IPR005612">
    <property type="entry name" value="CCAAT-binding_factor"/>
</dbReference>
<accession>T1GKH2</accession>
<proteinExistence type="inferred from homology"/>
<sequence>MQDTIYRLVHLADIRISIQTLSLLLQLVGKKSVKSDRFYNALYKKMLDLNLTNIGAVTAANFLHILHKAIYIDSNIPRCLAFIKRLLQLALYVPAHVAAGCLIIINKLFKSRRELVKTLDEPETTIAPVEVDLSKFDDDSDGEEIYKDVDDEKNNVDSTKKEKVSSSWHHVKVQSVEVPESNVKEIAGNKYDPYHRVPAFAGADNSLRAELLLLCQHFHPTVQVFAESVLNQKKISYYGDPLKDFSLAHFLERFVFKNPKKNEKSLSEVPQTVQHKNYISYGSRGKSVKSLTRTNCTEDEKFIFNIWKRNA</sequence>
<dbReference type="EnsemblMetazoa" id="MESCA003995-RA">
    <property type="protein sequence ID" value="MESCA003995-PA"/>
    <property type="gene ID" value="MESCA003995"/>
</dbReference>
<evidence type="ECO:0000256" key="1">
    <source>
        <dbReference type="ARBA" id="ARBA00007797"/>
    </source>
</evidence>
<dbReference type="STRING" id="36166.T1GKH2"/>
<comment type="similarity">
    <text evidence="1">Belongs to the CBF/MAK21 family.</text>
</comment>
<reference evidence="5" key="1">
    <citation type="submission" date="2013-02" db="EMBL/GenBank/DDBJ databases">
        <authorList>
            <person name="Hughes D."/>
        </authorList>
    </citation>
    <scope>NUCLEOTIDE SEQUENCE</scope>
    <source>
        <strain>Durham</strain>
        <strain evidence="5">NC isolate 2 -- Noor lab</strain>
    </source>
</reference>
<dbReference type="EMBL" id="CAQQ02018060">
    <property type="status" value="NOT_ANNOTATED_CDS"/>
    <property type="molecule type" value="Genomic_DNA"/>
</dbReference>
<feature type="transmembrane region" description="Helical" evidence="2">
    <location>
        <begin position="49"/>
        <end position="66"/>
    </location>
</feature>
<dbReference type="PANTHER" id="PTHR12048">
    <property type="entry name" value="CCAAT-BINDING FACTOR-RELATED"/>
    <property type="match status" value="1"/>
</dbReference>
<keyword evidence="2" id="KW-0812">Transmembrane</keyword>
<reference evidence="4" key="2">
    <citation type="submission" date="2015-06" db="UniProtKB">
        <authorList>
            <consortium name="EnsemblMetazoa"/>
        </authorList>
    </citation>
    <scope>IDENTIFICATION</scope>
</reference>
<dbReference type="InterPro" id="IPR040155">
    <property type="entry name" value="CEBPZ/Mak21-like"/>
</dbReference>
<keyword evidence="2" id="KW-0472">Membrane</keyword>
<protein>
    <recommendedName>
        <fullName evidence="3">CCAAT-binding factor domain-containing protein</fullName>
    </recommendedName>
</protein>
<evidence type="ECO:0000313" key="5">
    <source>
        <dbReference type="Proteomes" id="UP000015102"/>
    </source>
</evidence>
<dbReference type="Pfam" id="PF03914">
    <property type="entry name" value="CBF"/>
    <property type="match status" value="1"/>
</dbReference>